<dbReference type="Proteomes" id="UP000794436">
    <property type="component" value="Unassembled WGS sequence"/>
</dbReference>
<evidence type="ECO:0000313" key="2">
    <source>
        <dbReference type="Proteomes" id="UP000794436"/>
    </source>
</evidence>
<sequence>MYARRLRGVFSFRQAIPVLDEYLSSIRIDDDDPGFLFNWLPINVGAFVTAANGLDPAQAPLWLRTPLTTESFINDVIDRLRPVAGGHVEWVLLAPNTPEQFAAIHVRLAMLQAHDFMQDVAQAAFPIVNIGAQYLATTYLLTDTRAQQARPNRLEAITPSGQPLRQLFF</sequence>
<dbReference type="OrthoDB" id="118048at2759"/>
<name>A0A8K1FHN1_PYTOL</name>
<comment type="caution">
    <text evidence="1">The sequence shown here is derived from an EMBL/GenBank/DDBJ whole genome shotgun (WGS) entry which is preliminary data.</text>
</comment>
<dbReference type="AlphaFoldDB" id="A0A8K1FHN1"/>
<gene>
    <name evidence="1" type="ORF">Poli38472_004996</name>
</gene>
<reference evidence="1" key="1">
    <citation type="submission" date="2019-03" db="EMBL/GenBank/DDBJ databases">
        <title>Long read genome sequence of the mycoparasitic Pythium oligandrum ATCC 38472 isolated from sugarbeet rhizosphere.</title>
        <authorList>
            <person name="Gaulin E."/>
        </authorList>
    </citation>
    <scope>NUCLEOTIDE SEQUENCE</scope>
    <source>
        <strain evidence="1">ATCC 38472_TT</strain>
    </source>
</reference>
<keyword evidence="2" id="KW-1185">Reference proteome</keyword>
<dbReference type="EMBL" id="SPLM01000109">
    <property type="protein sequence ID" value="TMW59927.1"/>
    <property type="molecule type" value="Genomic_DNA"/>
</dbReference>
<organism evidence="1 2">
    <name type="scientific">Pythium oligandrum</name>
    <name type="common">Mycoparasitic fungus</name>
    <dbReference type="NCBI Taxonomy" id="41045"/>
    <lineage>
        <taxon>Eukaryota</taxon>
        <taxon>Sar</taxon>
        <taxon>Stramenopiles</taxon>
        <taxon>Oomycota</taxon>
        <taxon>Peronosporomycetes</taxon>
        <taxon>Pythiales</taxon>
        <taxon>Pythiaceae</taxon>
        <taxon>Pythium</taxon>
    </lineage>
</organism>
<proteinExistence type="predicted"/>
<protein>
    <submittedName>
        <fullName evidence="1">Uncharacterized protein</fullName>
    </submittedName>
</protein>
<accession>A0A8K1FHN1</accession>
<evidence type="ECO:0000313" key="1">
    <source>
        <dbReference type="EMBL" id="TMW59927.1"/>
    </source>
</evidence>